<name>A0A9X2ET76_9GAMM</name>
<dbReference type="InterPro" id="IPR036390">
    <property type="entry name" value="WH_DNA-bd_sf"/>
</dbReference>
<dbReference type="PROSITE" id="PS50995">
    <property type="entry name" value="HTH_MARR_2"/>
    <property type="match status" value="1"/>
</dbReference>
<feature type="domain" description="HTH marR-type" evidence="4">
    <location>
        <begin position="3"/>
        <end position="137"/>
    </location>
</feature>
<sequence length="149" mass="16785">MKDSAINESLQQLIRAYKRRLRAGIQDHQIGLPVSHIRVLKGVYNLPLSTARLIAQQMILDKAQVTRILNELVHTGLIEKTDNPDDRRSQFLTLTANGISTLEKVSGQEAEVARQMARNLSNEELENFARIASIMVANMTEHATPDERN</sequence>
<keyword evidence="3" id="KW-0804">Transcription</keyword>
<dbReference type="GO" id="GO:0006950">
    <property type="term" value="P:response to stress"/>
    <property type="evidence" value="ECO:0007669"/>
    <property type="project" value="TreeGrafter"/>
</dbReference>
<dbReference type="Pfam" id="PF12802">
    <property type="entry name" value="MarR_2"/>
    <property type="match status" value="1"/>
</dbReference>
<evidence type="ECO:0000256" key="2">
    <source>
        <dbReference type="ARBA" id="ARBA00023125"/>
    </source>
</evidence>
<accession>A0A9X2ET76</accession>
<dbReference type="Gene3D" id="1.10.10.10">
    <property type="entry name" value="Winged helix-like DNA-binding domain superfamily/Winged helix DNA-binding domain"/>
    <property type="match status" value="1"/>
</dbReference>
<dbReference type="GO" id="GO:0003677">
    <property type="term" value="F:DNA binding"/>
    <property type="evidence" value="ECO:0007669"/>
    <property type="project" value="UniProtKB-KW"/>
</dbReference>
<evidence type="ECO:0000256" key="1">
    <source>
        <dbReference type="ARBA" id="ARBA00023015"/>
    </source>
</evidence>
<comment type="caution">
    <text evidence="5">The sequence shown here is derived from an EMBL/GenBank/DDBJ whole genome shotgun (WGS) entry which is preliminary data.</text>
</comment>
<keyword evidence="6" id="KW-1185">Reference proteome</keyword>
<dbReference type="RefSeq" id="WP_252468797.1">
    <property type="nucleotide sequence ID" value="NZ_JALBWM010000056.1"/>
</dbReference>
<keyword evidence="1" id="KW-0805">Transcription regulation</keyword>
<dbReference type="AlphaFoldDB" id="A0A9X2ET76"/>
<evidence type="ECO:0000313" key="6">
    <source>
        <dbReference type="Proteomes" id="UP001139028"/>
    </source>
</evidence>
<gene>
    <name evidence="5" type="ORF">MO867_13190</name>
</gene>
<dbReference type="InterPro" id="IPR023187">
    <property type="entry name" value="Tscrpt_reg_MarR-type_CS"/>
</dbReference>
<dbReference type="SUPFAM" id="SSF46785">
    <property type="entry name" value="Winged helix' DNA-binding domain"/>
    <property type="match status" value="1"/>
</dbReference>
<protein>
    <submittedName>
        <fullName evidence="5">MarR family transcriptional regulator</fullName>
    </submittedName>
</protein>
<dbReference type="GO" id="GO:0003700">
    <property type="term" value="F:DNA-binding transcription factor activity"/>
    <property type="evidence" value="ECO:0007669"/>
    <property type="project" value="InterPro"/>
</dbReference>
<dbReference type="PRINTS" id="PR00598">
    <property type="entry name" value="HTHMARR"/>
</dbReference>
<dbReference type="InterPro" id="IPR036388">
    <property type="entry name" value="WH-like_DNA-bd_sf"/>
</dbReference>
<evidence type="ECO:0000256" key="3">
    <source>
        <dbReference type="ARBA" id="ARBA00023163"/>
    </source>
</evidence>
<dbReference type="PANTHER" id="PTHR33164">
    <property type="entry name" value="TRANSCRIPTIONAL REGULATOR, MARR FAMILY"/>
    <property type="match status" value="1"/>
</dbReference>
<reference evidence="5" key="1">
    <citation type="journal article" date="2022" name="Arch. Microbiol.">
        <title>Microbulbifer okhotskensis sp. nov., isolated from a deep bottom sediment of the Okhotsk Sea.</title>
        <authorList>
            <person name="Romanenko L."/>
            <person name="Kurilenko V."/>
            <person name="Otstavnykh N."/>
            <person name="Velansky P."/>
            <person name="Isaeva M."/>
            <person name="Mikhailov V."/>
        </authorList>
    </citation>
    <scope>NUCLEOTIDE SEQUENCE</scope>
    <source>
        <strain evidence="5">OS29</strain>
    </source>
</reference>
<organism evidence="5 6">
    <name type="scientific">Microbulbifer okhotskensis</name>
    <dbReference type="NCBI Taxonomy" id="2926617"/>
    <lineage>
        <taxon>Bacteria</taxon>
        <taxon>Pseudomonadati</taxon>
        <taxon>Pseudomonadota</taxon>
        <taxon>Gammaproteobacteria</taxon>
        <taxon>Cellvibrionales</taxon>
        <taxon>Microbulbiferaceae</taxon>
        <taxon>Microbulbifer</taxon>
    </lineage>
</organism>
<evidence type="ECO:0000259" key="4">
    <source>
        <dbReference type="PROSITE" id="PS50995"/>
    </source>
</evidence>
<dbReference type="PANTHER" id="PTHR33164:SF43">
    <property type="entry name" value="HTH-TYPE TRANSCRIPTIONAL REPRESSOR YETL"/>
    <property type="match status" value="1"/>
</dbReference>
<keyword evidence="2" id="KW-0238">DNA-binding</keyword>
<dbReference type="Proteomes" id="UP001139028">
    <property type="component" value="Unassembled WGS sequence"/>
</dbReference>
<dbReference type="PROSITE" id="PS01117">
    <property type="entry name" value="HTH_MARR_1"/>
    <property type="match status" value="1"/>
</dbReference>
<dbReference type="InterPro" id="IPR039422">
    <property type="entry name" value="MarR/SlyA-like"/>
</dbReference>
<evidence type="ECO:0000313" key="5">
    <source>
        <dbReference type="EMBL" id="MCO1335286.1"/>
    </source>
</evidence>
<dbReference type="EMBL" id="JALBWM010000056">
    <property type="protein sequence ID" value="MCO1335286.1"/>
    <property type="molecule type" value="Genomic_DNA"/>
</dbReference>
<proteinExistence type="predicted"/>
<dbReference type="SMART" id="SM00347">
    <property type="entry name" value="HTH_MARR"/>
    <property type="match status" value="1"/>
</dbReference>
<dbReference type="InterPro" id="IPR000835">
    <property type="entry name" value="HTH_MarR-typ"/>
</dbReference>